<dbReference type="AlphaFoldDB" id="A0A8J3BWE6"/>
<evidence type="ECO:0000256" key="6">
    <source>
        <dbReference type="ARBA" id="ARBA00022737"/>
    </source>
</evidence>
<name>A0A8J3BWE6_9ACTN</name>
<comment type="caution">
    <text evidence="11">The sequence shown here is derived from an EMBL/GenBank/DDBJ whole genome shotgun (WGS) entry which is preliminary data.</text>
</comment>
<dbReference type="Gene3D" id="1.50.10.20">
    <property type="match status" value="3"/>
</dbReference>
<evidence type="ECO:0000256" key="3">
    <source>
        <dbReference type="ARBA" id="ARBA00022602"/>
    </source>
</evidence>
<evidence type="ECO:0000256" key="7">
    <source>
        <dbReference type="ARBA" id="ARBA00022833"/>
    </source>
</evidence>
<sequence>MTPANPARRDHGADLPSREPDLWCTYAAIRTLTWLNRLDAVADPDGTAAYLAGRRNGDGGYAWSRGMLSDAWATFYCTQALADLGRGAVARAHTGEWVRATWSGEAYAMVPGQCPDVWATHYSCRTATEICGQQVPDRAALFAWLGRLQTKDGGLSWSPEHAATGTADTRACHYATRAWNSLRGVRSGPTPWDVPALIGWLRRQQDSTGGFRFTDTADEPCLWATYRATAALKLLGAAPDRPGDCARWMASLRGPDGGFVRWRGYPVEDVWAAFCAVGTLIALNRPVEPVATAVAGLIGRFAIAGGGYTYRSPDQAADALTTAAAILSSEPCDHRAADLREWLNECQLPNEGGAMYMPARGAEVRCTLWALAAGALREPSSARRVLHWLTTMQNPDGGVGYWQGRGSDMVSTAAAAECAGILGAPLGSVLDTTRLAAFVTSCRRGYPDGGAGFGNVPGAPPTLRAGLQAHRILAALGRCSGVGPPDTASLVRLLDRHRVPSGGHADTGARVPDLLSTYEAVVTACRYGIDADIAAPAKLMPRLRLPSGYAWTPLTAMPGGPLAACLGTLLDRYLADASTVLPAVSLS</sequence>
<comment type="cofactor">
    <cofactor evidence="1">
        <name>Zn(2+)</name>
        <dbReference type="ChEBI" id="CHEBI:29105"/>
    </cofactor>
</comment>
<dbReference type="Proteomes" id="UP000656042">
    <property type="component" value="Unassembled WGS sequence"/>
</dbReference>
<evidence type="ECO:0000259" key="10">
    <source>
        <dbReference type="Pfam" id="PF00432"/>
    </source>
</evidence>
<dbReference type="InterPro" id="IPR008930">
    <property type="entry name" value="Terpenoid_cyclase/PrenylTrfase"/>
</dbReference>
<feature type="domain" description="Prenyltransferase alpha-alpha toroid" evidence="10">
    <location>
        <begin position="196"/>
        <end position="353"/>
    </location>
</feature>
<dbReference type="PANTHER" id="PTHR11774">
    <property type="entry name" value="GERANYLGERANYL TRANSFERASE TYPE BETA SUBUNIT"/>
    <property type="match status" value="1"/>
</dbReference>
<evidence type="ECO:0000256" key="2">
    <source>
        <dbReference type="ARBA" id="ARBA00010497"/>
    </source>
</evidence>
<dbReference type="CDD" id="cd00688">
    <property type="entry name" value="ISOPREN_C2_like"/>
    <property type="match status" value="1"/>
</dbReference>
<evidence type="ECO:0000256" key="1">
    <source>
        <dbReference type="ARBA" id="ARBA00001947"/>
    </source>
</evidence>
<keyword evidence="4" id="KW-0808">Transferase</keyword>
<dbReference type="InterPro" id="IPR001330">
    <property type="entry name" value="Prenyltrans"/>
</dbReference>
<keyword evidence="12" id="KW-1185">Reference proteome</keyword>
<keyword evidence="6" id="KW-0677">Repeat</keyword>
<reference evidence="11" key="1">
    <citation type="journal article" date="2014" name="Int. J. Syst. Evol. Microbiol.">
        <title>Complete genome sequence of Corynebacterium casei LMG S-19264T (=DSM 44701T), isolated from a smear-ripened cheese.</title>
        <authorList>
            <consortium name="US DOE Joint Genome Institute (JGI-PGF)"/>
            <person name="Walter F."/>
            <person name="Albersmeier A."/>
            <person name="Kalinowski J."/>
            <person name="Ruckert C."/>
        </authorList>
    </citation>
    <scope>NUCLEOTIDE SEQUENCE</scope>
    <source>
        <strain evidence="11">CGMCC 4.7299</strain>
    </source>
</reference>
<evidence type="ECO:0000313" key="11">
    <source>
        <dbReference type="EMBL" id="GGK73797.1"/>
    </source>
</evidence>
<dbReference type="SUPFAM" id="SSF48239">
    <property type="entry name" value="Terpenoid cyclases/Protein prenyltransferases"/>
    <property type="match status" value="3"/>
</dbReference>
<evidence type="ECO:0000256" key="9">
    <source>
        <dbReference type="ARBA" id="ARBA00032766"/>
    </source>
</evidence>
<keyword evidence="7" id="KW-0862">Zinc</keyword>
<accession>A0A8J3BWE6</accession>
<dbReference type="Pfam" id="PF00432">
    <property type="entry name" value="Prenyltrans"/>
    <property type="match status" value="2"/>
</dbReference>
<feature type="domain" description="Prenyltransferase alpha-alpha toroid" evidence="10">
    <location>
        <begin position="70"/>
        <end position="179"/>
    </location>
</feature>
<evidence type="ECO:0000256" key="5">
    <source>
        <dbReference type="ARBA" id="ARBA00022723"/>
    </source>
</evidence>
<dbReference type="RefSeq" id="WP_189077316.1">
    <property type="nucleotide sequence ID" value="NZ_BMMX01000001.1"/>
</dbReference>
<protein>
    <recommendedName>
        <fullName evidence="8">Geranylgeranyl transferase type II subunit beta</fullName>
    </recommendedName>
    <alternativeName>
        <fullName evidence="9">Type II protein geranyl-geranyltransferase subunit beta</fullName>
    </alternativeName>
</protein>
<proteinExistence type="inferred from homology"/>
<keyword evidence="5" id="KW-0479">Metal-binding</keyword>
<evidence type="ECO:0000256" key="4">
    <source>
        <dbReference type="ARBA" id="ARBA00022679"/>
    </source>
</evidence>
<evidence type="ECO:0000313" key="12">
    <source>
        <dbReference type="Proteomes" id="UP000656042"/>
    </source>
</evidence>
<reference evidence="11" key="2">
    <citation type="submission" date="2020-09" db="EMBL/GenBank/DDBJ databases">
        <authorList>
            <person name="Sun Q."/>
            <person name="Zhou Y."/>
        </authorList>
    </citation>
    <scope>NUCLEOTIDE SEQUENCE</scope>
    <source>
        <strain evidence="11">CGMCC 4.7299</strain>
    </source>
</reference>
<gene>
    <name evidence="11" type="ORF">GCM10012284_04650</name>
</gene>
<dbReference type="PANTHER" id="PTHR11774:SF11">
    <property type="entry name" value="GERANYLGERANYL TRANSFERASE TYPE-2 SUBUNIT BETA"/>
    <property type="match status" value="1"/>
</dbReference>
<dbReference type="EMBL" id="BMMX01000001">
    <property type="protein sequence ID" value="GGK73797.1"/>
    <property type="molecule type" value="Genomic_DNA"/>
</dbReference>
<evidence type="ECO:0000256" key="8">
    <source>
        <dbReference type="ARBA" id="ARBA00030816"/>
    </source>
</evidence>
<dbReference type="GO" id="GO:0008318">
    <property type="term" value="F:protein prenyltransferase activity"/>
    <property type="evidence" value="ECO:0007669"/>
    <property type="project" value="InterPro"/>
</dbReference>
<keyword evidence="3" id="KW-0637">Prenyltransferase</keyword>
<comment type="similarity">
    <text evidence="2">Belongs to the protein prenyltransferase subunit beta family.</text>
</comment>
<dbReference type="GO" id="GO:0046872">
    <property type="term" value="F:metal ion binding"/>
    <property type="evidence" value="ECO:0007669"/>
    <property type="project" value="UniProtKB-KW"/>
</dbReference>
<dbReference type="InterPro" id="IPR045089">
    <property type="entry name" value="PGGT1B-like"/>
</dbReference>
<organism evidence="11 12">
    <name type="scientific">Mangrovihabitans endophyticus</name>
    <dbReference type="NCBI Taxonomy" id="1751298"/>
    <lineage>
        <taxon>Bacteria</taxon>
        <taxon>Bacillati</taxon>
        <taxon>Actinomycetota</taxon>
        <taxon>Actinomycetes</taxon>
        <taxon>Micromonosporales</taxon>
        <taxon>Micromonosporaceae</taxon>
        <taxon>Mangrovihabitans</taxon>
    </lineage>
</organism>